<dbReference type="Proteomes" id="UP001151529">
    <property type="component" value="Chromosome 4"/>
</dbReference>
<reference evidence="2" key="2">
    <citation type="journal article" date="2023" name="Int. J. Mol. Sci.">
        <title>De Novo Assembly and Annotation of 11 Diverse Shrub Willow (Salix) Genomes Reveals Novel Gene Organization in Sex-Linked Regions.</title>
        <authorList>
            <person name="Hyden B."/>
            <person name="Feng K."/>
            <person name="Yates T.B."/>
            <person name="Jawdy S."/>
            <person name="Cereghino C."/>
            <person name="Smart L.B."/>
            <person name="Muchero W."/>
        </authorList>
    </citation>
    <scope>NUCLEOTIDE SEQUENCE [LARGE SCALE GENOMIC DNA]</scope>
    <source>
        <tissue evidence="2">Shoot tip</tissue>
    </source>
</reference>
<dbReference type="PANTHER" id="PTHR46168:SF8">
    <property type="entry name" value="ARMADILLO REPEAT ONLY 1"/>
    <property type="match status" value="1"/>
</dbReference>
<dbReference type="SUPFAM" id="SSF48371">
    <property type="entry name" value="ARM repeat"/>
    <property type="match status" value="1"/>
</dbReference>
<proteinExistence type="predicted"/>
<evidence type="ECO:0000313" key="2">
    <source>
        <dbReference type="EMBL" id="KAJ6708001.1"/>
    </source>
</evidence>
<dbReference type="SMART" id="SM00185">
    <property type="entry name" value="ARM"/>
    <property type="match status" value="3"/>
</dbReference>
<dbReference type="EMBL" id="JAPFFL010000008">
    <property type="protein sequence ID" value="KAJ6708001.1"/>
    <property type="molecule type" value="Genomic_DNA"/>
</dbReference>
<dbReference type="InterPro" id="IPR000225">
    <property type="entry name" value="Armadillo"/>
</dbReference>
<dbReference type="InterPro" id="IPR011989">
    <property type="entry name" value="ARM-like"/>
</dbReference>
<organism evidence="2 3">
    <name type="scientific">Salix viminalis</name>
    <name type="common">Common osier</name>
    <name type="synonym">Basket willow</name>
    <dbReference type="NCBI Taxonomy" id="40686"/>
    <lineage>
        <taxon>Eukaryota</taxon>
        <taxon>Viridiplantae</taxon>
        <taxon>Streptophyta</taxon>
        <taxon>Embryophyta</taxon>
        <taxon>Tracheophyta</taxon>
        <taxon>Spermatophyta</taxon>
        <taxon>Magnoliopsida</taxon>
        <taxon>eudicotyledons</taxon>
        <taxon>Gunneridae</taxon>
        <taxon>Pentapetalae</taxon>
        <taxon>rosids</taxon>
        <taxon>fabids</taxon>
        <taxon>Malpighiales</taxon>
        <taxon>Salicaceae</taxon>
        <taxon>Saliceae</taxon>
        <taxon>Salix</taxon>
    </lineage>
</organism>
<evidence type="ECO:0000313" key="3">
    <source>
        <dbReference type="Proteomes" id="UP001151529"/>
    </source>
</evidence>
<keyword evidence="1" id="KW-0677">Repeat</keyword>
<sequence>MPKAITILRNNSIIPTCRWPGLASRGGNFEDPATKAQMKAMAARALWQLAKGNVTVCRTITESRALLCFAVLLEKGHDEVQSYSAMALMEITAVAEQNSDLRRSSFKPTSPAARAVVDQLLKLVEKADSDLLIPCIQAIGNLARTFRATETRMIGPLAIITEGGAKHLIQLVYFGEQVIQTPSLILLCYISLHCPDSEVLANEEVLIVLEWSTKQAHLLQEPEIESLLPEAKSRLELHQNPHNTLIPERTTYRVTIIAAAIFKDHRLRCSASAIAIAMGQPCLEHMRP</sequence>
<gene>
    <name evidence="2" type="ORF">OIU85_028293</name>
</gene>
<evidence type="ECO:0000256" key="1">
    <source>
        <dbReference type="ARBA" id="ARBA00022737"/>
    </source>
</evidence>
<reference evidence="2" key="1">
    <citation type="submission" date="2022-11" db="EMBL/GenBank/DDBJ databases">
        <authorList>
            <person name="Hyden B.L."/>
            <person name="Feng K."/>
            <person name="Yates T."/>
            <person name="Jawdy S."/>
            <person name="Smart L.B."/>
            <person name="Muchero W."/>
        </authorList>
    </citation>
    <scope>NUCLEOTIDE SEQUENCE</scope>
    <source>
        <tissue evidence="2">Shoot tip</tissue>
    </source>
</reference>
<dbReference type="Gene3D" id="1.25.10.10">
    <property type="entry name" value="Leucine-rich Repeat Variant"/>
    <property type="match status" value="1"/>
</dbReference>
<dbReference type="InterPro" id="IPR016024">
    <property type="entry name" value="ARM-type_fold"/>
</dbReference>
<comment type="caution">
    <text evidence="2">The sequence shown here is derived from an EMBL/GenBank/DDBJ whole genome shotgun (WGS) entry which is preliminary data.</text>
</comment>
<protein>
    <submittedName>
        <fullName evidence="2">ARMADILLO REPEAT ONLY 4</fullName>
    </submittedName>
</protein>
<keyword evidence="3" id="KW-1185">Reference proteome</keyword>
<accession>A0A9Q0QK35</accession>
<dbReference type="AlphaFoldDB" id="A0A9Q0QK35"/>
<dbReference type="PANTHER" id="PTHR46168">
    <property type="entry name" value="ARMADILLO REPEAT ONLY 4"/>
    <property type="match status" value="1"/>
</dbReference>
<dbReference type="OrthoDB" id="1711910at2759"/>
<name>A0A9Q0QK35_SALVM</name>